<dbReference type="SUPFAM" id="SSF69572">
    <property type="entry name" value="Activating enzymes of the ubiquitin-like proteins"/>
    <property type="match status" value="1"/>
</dbReference>
<dbReference type="OrthoDB" id="9804286at2"/>
<dbReference type="EMBL" id="CM001167">
    <property type="protein sequence ID" value="EGJ71728.1"/>
    <property type="molecule type" value="Genomic_DNA"/>
</dbReference>
<keyword evidence="2" id="KW-0808">Transferase</keyword>
<dbReference type="GO" id="GO:0008146">
    <property type="term" value="F:sulfotransferase activity"/>
    <property type="evidence" value="ECO:0007669"/>
    <property type="project" value="TreeGrafter"/>
</dbReference>
<accession>F3ZQ62</accession>
<comment type="similarity">
    <text evidence="1">Belongs to the HesA/MoeB/ThiF family.</text>
</comment>
<evidence type="ECO:0000256" key="5">
    <source>
        <dbReference type="ARBA" id="ARBA00052218"/>
    </source>
</evidence>
<keyword evidence="13" id="KW-1133">Transmembrane helix</keyword>
<comment type="catalytic activity">
    <reaction evidence="5">
        <text>[molybdopterin-synthase sulfur-carrier protein]-C-terminal Gly-Gly + ATP + H(+) = [molybdopterin-synthase sulfur-carrier protein]-C-terminal Gly-Gly-AMP + diphosphate</text>
        <dbReference type="Rhea" id="RHEA:43616"/>
        <dbReference type="Rhea" id="RHEA-COMP:12159"/>
        <dbReference type="Rhea" id="RHEA-COMP:12202"/>
        <dbReference type="ChEBI" id="CHEBI:15378"/>
        <dbReference type="ChEBI" id="CHEBI:30616"/>
        <dbReference type="ChEBI" id="CHEBI:33019"/>
        <dbReference type="ChEBI" id="CHEBI:90618"/>
        <dbReference type="ChEBI" id="CHEBI:90778"/>
        <dbReference type="EC" id="2.7.7.80"/>
    </reaction>
</comment>
<evidence type="ECO:0000256" key="7">
    <source>
        <dbReference type="ARBA" id="ARBA00063809"/>
    </source>
</evidence>
<keyword evidence="16" id="KW-1185">Reference proteome</keyword>
<reference evidence="15 16" key="1">
    <citation type="journal article" date="2011" name="Stand. Genomic Sci.">
        <title>Non-contiguous finished genome sequence of Bacteroides coprosuis type strain (PC139).</title>
        <authorList>
            <person name="Land M."/>
            <person name="Held B."/>
            <person name="Gronow S."/>
            <person name="Abt B."/>
            <person name="Lucas S."/>
            <person name="Del Rio T.G."/>
            <person name="Nolan M."/>
            <person name="Tice H."/>
            <person name="Cheng J.F."/>
            <person name="Pitluck S."/>
            <person name="Liolios K."/>
            <person name="Pagani I."/>
            <person name="Ivanova N."/>
            <person name="Mavromatis K."/>
            <person name="Mikhailova N."/>
            <person name="Pati A."/>
            <person name="Tapia R."/>
            <person name="Han C."/>
            <person name="Goodwin L."/>
            <person name="Chen A."/>
            <person name="Palaniappan K."/>
            <person name="Hauser L."/>
            <person name="Brambilla E.M."/>
            <person name="Rohde M."/>
            <person name="Goker M."/>
            <person name="Detter J.C."/>
            <person name="Woyke T."/>
            <person name="Bristow J."/>
            <person name="Eisen J.A."/>
            <person name="Markowitz V."/>
            <person name="Hugenholtz P."/>
            <person name="Kyrpides N.C."/>
            <person name="Klenk H.P."/>
            <person name="Lapidus A."/>
        </authorList>
    </citation>
    <scope>NUCLEOTIDE SEQUENCE [LARGE SCALE GENOMIC DNA]</scope>
    <source>
        <strain evidence="15 16">DSM 18011</strain>
    </source>
</reference>
<dbReference type="InterPro" id="IPR000594">
    <property type="entry name" value="ThiF_NAD_FAD-bd"/>
</dbReference>
<protein>
    <recommendedName>
        <fullName evidence="9">Molybdopterin-synthase adenylyltransferase</fullName>
        <ecNumber evidence="8">2.7.7.80</ecNumber>
    </recommendedName>
    <alternativeName>
        <fullName evidence="12">MoaD protein adenylase</fullName>
    </alternativeName>
    <alternativeName>
        <fullName evidence="10">Molybdopterin-converting factor subunit 1 adenylase</fullName>
    </alternativeName>
    <alternativeName>
        <fullName evidence="11">Sulfur carrier protein MoaD adenylyltransferase</fullName>
    </alternativeName>
</protein>
<dbReference type="GO" id="GO:0005829">
    <property type="term" value="C:cytosol"/>
    <property type="evidence" value="ECO:0007669"/>
    <property type="project" value="TreeGrafter"/>
</dbReference>
<dbReference type="GO" id="GO:0061605">
    <property type="term" value="F:molybdopterin-synthase adenylyltransferase activity"/>
    <property type="evidence" value="ECO:0007669"/>
    <property type="project" value="UniProtKB-EC"/>
</dbReference>
<dbReference type="GO" id="GO:0008641">
    <property type="term" value="F:ubiquitin-like modifier activating enzyme activity"/>
    <property type="evidence" value="ECO:0007669"/>
    <property type="project" value="InterPro"/>
</dbReference>
<evidence type="ECO:0000313" key="16">
    <source>
        <dbReference type="Proteomes" id="UP000018439"/>
    </source>
</evidence>
<evidence type="ECO:0000256" key="3">
    <source>
        <dbReference type="ARBA" id="ARBA00022741"/>
    </source>
</evidence>
<evidence type="ECO:0000256" key="13">
    <source>
        <dbReference type="SAM" id="Phobius"/>
    </source>
</evidence>
<dbReference type="Proteomes" id="UP000018439">
    <property type="component" value="Chromosome"/>
</dbReference>
<evidence type="ECO:0000313" key="15">
    <source>
        <dbReference type="EMBL" id="EGJ71728.1"/>
    </source>
</evidence>
<keyword evidence="13" id="KW-0472">Membrane</keyword>
<evidence type="ECO:0000256" key="8">
    <source>
        <dbReference type="ARBA" id="ARBA00066884"/>
    </source>
</evidence>
<evidence type="ECO:0000256" key="10">
    <source>
        <dbReference type="ARBA" id="ARBA00075110"/>
    </source>
</evidence>
<dbReference type="PANTHER" id="PTHR10953">
    <property type="entry name" value="UBIQUITIN-ACTIVATING ENZYME E1"/>
    <property type="match status" value="1"/>
</dbReference>
<keyword evidence="3" id="KW-0547">Nucleotide-binding</keyword>
<evidence type="ECO:0000256" key="4">
    <source>
        <dbReference type="ARBA" id="ARBA00022840"/>
    </source>
</evidence>
<evidence type="ECO:0000256" key="2">
    <source>
        <dbReference type="ARBA" id="ARBA00022679"/>
    </source>
</evidence>
<dbReference type="CDD" id="cd00757">
    <property type="entry name" value="ThiF_MoeB_HesA_family"/>
    <property type="match status" value="1"/>
</dbReference>
<comment type="function">
    <text evidence="6">Catalyzes the adenylation by ATP of the carboxyl group of the C-terminal glycine of sulfur carrier protein MoaD.</text>
</comment>
<dbReference type="FunFam" id="3.40.50.720:FF:000033">
    <property type="entry name" value="Adenylyltransferase and sulfurtransferase MOCS3"/>
    <property type="match status" value="1"/>
</dbReference>
<evidence type="ECO:0000256" key="1">
    <source>
        <dbReference type="ARBA" id="ARBA00009919"/>
    </source>
</evidence>
<dbReference type="Gene3D" id="3.40.50.720">
    <property type="entry name" value="NAD(P)-binding Rossmann-like Domain"/>
    <property type="match status" value="1"/>
</dbReference>
<feature type="domain" description="THIF-type NAD/FAD binding fold" evidence="14">
    <location>
        <begin position="4"/>
        <end position="231"/>
    </location>
</feature>
<organism evidence="15 16">
    <name type="scientific">Bacteroides coprosuis DSM 18011</name>
    <dbReference type="NCBI Taxonomy" id="679937"/>
    <lineage>
        <taxon>Bacteria</taxon>
        <taxon>Pseudomonadati</taxon>
        <taxon>Bacteroidota</taxon>
        <taxon>Bacteroidia</taxon>
        <taxon>Bacteroidales</taxon>
        <taxon>Bacteroidaceae</taxon>
        <taxon>Bacteroides</taxon>
    </lineage>
</organism>
<keyword evidence="4" id="KW-0067">ATP-binding</keyword>
<dbReference type="InterPro" id="IPR045886">
    <property type="entry name" value="ThiF/MoeB/HesA"/>
</dbReference>
<dbReference type="EC" id="2.7.7.80" evidence="8"/>
<evidence type="ECO:0000256" key="6">
    <source>
        <dbReference type="ARBA" id="ARBA00055169"/>
    </source>
</evidence>
<evidence type="ECO:0000256" key="11">
    <source>
        <dbReference type="ARBA" id="ARBA00075328"/>
    </source>
</evidence>
<evidence type="ECO:0000256" key="9">
    <source>
        <dbReference type="ARBA" id="ARBA00073635"/>
    </source>
</evidence>
<comment type="subunit">
    <text evidence="7">Homodimer. Forms a stable heterotetrameric complex of 2 MoeB and 2 MoaD during adenylation of MoaD.</text>
</comment>
<name>F3ZQ62_9BACE</name>
<dbReference type="AlphaFoldDB" id="F3ZQ62"/>
<keyword evidence="13" id="KW-0812">Transmembrane</keyword>
<dbReference type="HOGENOM" id="CLU_013325_10_0_10"/>
<dbReference type="PANTHER" id="PTHR10953:SF102">
    <property type="entry name" value="ADENYLYLTRANSFERASE AND SULFURTRANSFERASE MOCS3"/>
    <property type="match status" value="1"/>
</dbReference>
<dbReference type="Pfam" id="PF00899">
    <property type="entry name" value="ThiF"/>
    <property type="match status" value="1"/>
</dbReference>
<gene>
    <name evidence="15" type="ORF">Bcop_1534</name>
</gene>
<dbReference type="InterPro" id="IPR035985">
    <property type="entry name" value="Ubiquitin-activating_enz"/>
</dbReference>
<evidence type="ECO:0000256" key="12">
    <source>
        <dbReference type="ARBA" id="ARBA00078531"/>
    </source>
</evidence>
<sequence>MERYKRNELIQGIGKEGQQKLSAAKVLVVGAGGLGSPVLYYLAAAGIGTLGIIDSDKVDESNLQRQIIHRTEDVNRLKVESAAEKIQALNPLVKVNTYAERFTLTNGKSILQEYDYVVDCCDNYAGKYLINDLCVEAEKPYTHGAVLAMRGEVMSYQPGYADYRSVFEKPPLEGTYQSSDTVGILGAVAGMVGCIQATEVIKYFTGAGCLILDRIVLIDARTLQFHSLRVSRK</sequence>
<evidence type="ECO:0000259" key="14">
    <source>
        <dbReference type="Pfam" id="PF00899"/>
    </source>
</evidence>
<proteinExistence type="inferred from homology"/>
<dbReference type="GO" id="GO:0005524">
    <property type="term" value="F:ATP binding"/>
    <property type="evidence" value="ECO:0007669"/>
    <property type="project" value="UniProtKB-KW"/>
</dbReference>
<dbReference type="eggNOG" id="COG0476">
    <property type="taxonomic scope" value="Bacteria"/>
</dbReference>
<dbReference type="STRING" id="679937.Bcop_1534"/>
<dbReference type="GO" id="GO:0004792">
    <property type="term" value="F:thiosulfate-cyanide sulfurtransferase activity"/>
    <property type="evidence" value="ECO:0007669"/>
    <property type="project" value="TreeGrafter"/>
</dbReference>
<feature type="transmembrane region" description="Helical" evidence="13">
    <location>
        <begin position="21"/>
        <end position="43"/>
    </location>
</feature>